<keyword evidence="1" id="KW-1133">Transmembrane helix</keyword>
<evidence type="ECO:0000313" key="2">
    <source>
        <dbReference type="EMBL" id="CDW50087.1"/>
    </source>
</evidence>
<proteinExistence type="predicted"/>
<dbReference type="EMBL" id="HACA01032726">
    <property type="protein sequence ID" value="CDW50087.1"/>
    <property type="molecule type" value="Transcribed_RNA"/>
</dbReference>
<keyword evidence="1" id="KW-0812">Transmembrane</keyword>
<evidence type="ECO:0000256" key="1">
    <source>
        <dbReference type="SAM" id="Phobius"/>
    </source>
</evidence>
<sequence length="39" mass="4589">IPVLLKTDELVFEQSLFALIQLSFLCTFFFENDLSHKIE</sequence>
<dbReference type="AlphaFoldDB" id="A0A0K2VIP9"/>
<feature type="non-terminal residue" evidence="2">
    <location>
        <position position="1"/>
    </location>
</feature>
<feature type="transmembrane region" description="Helical" evidence="1">
    <location>
        <begin position="12"/>
        <end position="30"/>
    </location>
</feature>
<organism evidence="2">
    <name type="scientific">Lepeophtheirus salmonis</name>
    <name type="common">Salmon louse</name>
    <name type="synonym">Caligus salmonis</name>
    <dbReference type="NCBI Taxonomy" id="72036"/>
    <lineage>
        <taxon>Eukaryota</taxon>
        <taxon>Metazoa</taxon>
        <taxon>Ecdysozoa</taxon>
        <taxon>Arthropoda</taxon>
        <taxon>Crustacea</taxon>
        <taxon>Multicrustacea</taxon>
        <taxon>Hexanauplia</taxon>
        <taxon>Copepoda</taxon>
        <taxon>Siphonostomatoida</taxon>
        <taxon>Caligidae</taxon>
        <taxon>Lepeophtheirus</taxon>
    </lineage>
</organism>
<name>A0A0K2VIP9_LEPSM</name>
<keyword evidence="1" id="KW-0472">Membrane</keyword>
<accession>A0A0K2VIP9</accession>
<protein>
    <submittedName>
        <fullName evidence="2">Uncharacterized protein</fullName>
    </submittedName>
</protein>
<reference evidence="2" key="1">
    <citation type="submission" date="2014-05" db="EMBL/GenBank/DDBJ databases">
        <authorList>
            <person name="Chronopoulou M."/>
        </authorList>
    </citation>
    <scope>NUCLEOTIDE SEQUENCE</scope>
    <source>
        <tissue evidence="2">Whole organism</tissue>
    </source>
</reference>